<evidence type="ECO:0000259" key="17">
    <source>
        <dbReference type="Pfam" id="PF04810"/>
    </source>
</evidence>
<name>A0A0P6JB38_HETGA</name>
<dbReference type="SUPFAM" id="SSF53300">
    <property type="entry name" value="vWA-like"/>
    <property type="match status" value="1"/>
</dbReference>
<keyword evidence="10" id="KW-0862">Zinc</keyword>
<dbReference type="GO" id="GO:0006886">
    <property type="term" value="P:intracellular protein transport"/>
    <property type="evidence" value="ECO:0007669"/>
    <property type="project" value="InterPro"/>
</dbReference>
<keyword evidence="13" id="KW-0472">Membrane</keyword>
<evidence type="ECO:0000256" key="2">
    <source>
        <dbReference type="ARBA" id="ARBA00004397"/>
    </source>
</evidence>
<dbReference type="SUPFAM" id="SSF82754">
    <property type="entry name" value="C-terminal, gelsolin-like domain of Sec23/24"/>
    <property type="match status" value="1"/>
</dbReference>
<dbReference type="Pfam" id="PF08033">
    <property type="entry name" value="Sec23_BS"/>
    <property type="match status" value="1"/>
</dbReference>
<organism evidence="21">
    <name type="scientific">Heterocephalus glaber</name>
    <name type="common">Naked mole rat</name>
    <dbReference type="NCBI Taxonomy" id="10181"/>
    <lineage>
        <taxon>Eukaryota</taxon>
        <taxon>Metazoa</taxon>
        <taxon>Chordata</taxon>
        <taxon>Craniata</taxon>
        <taxon>Vertebrata</taxon>
        <taxon>Euteleostomi</taxon>
        <taxon>Mammalia</taxon>
        <taxon>Eutheria</taxon>
        <taxon>Euarchontoglires</taxon>
        <taxon>Glires</taxon>
        <taxon>Rodentia</taxon>
        <taxon>Hystricomorpha</taxon>
        <taxon>Bathyergidae</taxon>
        <taxon>Heterocephalus</taxon>
    </lineage>
</organism>
<feature type="domain" description="Sec23/Sec24 trunk" evidence="18">
    <location>
        <begin position="437"/>
        <end position="680"/>
    </location>
</feature>
<keyword evidence="9" id="KW-0256">Endoplasmic reticulum</keyword>
<evidence type="ECO:0000259" key="20">
    <source>
        <dbReference type="Pfam" id="PF08033"/>
    </source>
</evidence>
<dbReference type="InterPro" id="IPR029006">
    <property type="entry name" value="ADF-H/Gelsolin-like_dom_sf"/>
</dbReference>
<dbReference type="Gene3D" id="2.60.40.1670">
    <property type="entry name" value="beta-sandwich domain of Sec23/24"/>
    <property type="match status" value="1"/>
</dbReference>
<feature type="domain" description="Zinc finger Sec23/Sec24-type" evidence="17">
    <location>
        <begin position="360"/>
        <end position="398"/>
    </location>
</feature>
<dbReference type="Pfam" id="PF04811">
    <property type="entry name" value="Sec23_trunk"/>
    <property type="match status" value="1"/>
</dbReference>
<feature type="compositionally biased region" description="Polar residues" evidence="15">
    <location>
        <begin position="68"/>
        <end position="79"/>
    </location>
</feature>
<dbReference type="GO" id="GO:0030127">
    <property type="term" value="C:COPII vesicle coat"/>
    <property type="evidence" value="ECO:0007669"/>
    <property type="project" value="InterPro"/>
</dbReference>
<dbReference type="AlphaFoldDB" id="A0A0P6JB38"/>
<dbReference type="Pfam" id="PF00626">
    <property type="entry name" value="Gelsolin"/>
    <property type="match status" value="1"/>
</dbReference>
<dbReference type="Gene3D" id="2.30.30.380">
    <property type="entry name" value="Zn-finger domain of Sec23/24"/>
    <property type="match status" value="1"/>
</dbReference>
<keyword evidence="12" id="KW-0653">Protein transport</keyword>
<feature type="region of interest" description="Disordered" evidence="15">
    <location>
        <begin position="1"/>
        <end position="243"/>
    </location>
</feature>
<comment type="subcellular location">
    <subcellularLocation>
        <location evidence="3">Cytoplasm</location>
        <location evidence="3">Cytosol</location>
    </subcellularLocation>
    <subcellularLocation>
        <location evidence="1">Cytoplasmic vesicle</location>
        <location evidence="1">COPII-coated vesicle membrane</location>
        <topology evidence="1">Peripheral membrane protein</topology>
        <orientation evidence="1">Cytoplasmic side</orientation>
    </subcellularLocation>
    <subcellularLocation>
        <location evidence="2">Endoplasmic reticulum membrane</location>
        <topology evidence="2">Peripheral membrane protein</topology>
        <orientation evidence="2">Cytoplasmic side</orientation>
    </subcellularLocation>
</comment>
<evidence type="ECO:0000256" key="5">
    <source>
        <dbReference type="ARBA" id="ARBA00022448"/>
    </source>
</evidence>
<evidence type="ECO:0000256" key="4">
    <source>
        <dbReference type="ARBA" id="ARBA00008334"/>
    </source>
</evidence>
<accession>A0A0P6JB38</accession>
<dbReference type="InterPro" id="IPR036465">
    <property type="entry name" value="vWFA_dom_sf"/>
</dbReference>
<dbReference type="InterPro" id="IPR006900">
    <property type="entry name" value="Sec23/24_helical_dom"/>
</dbReference>
<comment type="similarity">
    <text evidence="4">Belongs to the SEC23/SEC24 family. SEC24 subfamily.</text>
</comment>
<evidence type="ECO:0000313" key="21">
    <source>
        <dbReference type="EMBL" id="JAN97641.1"/>
    </source>
</evidence>
<keyword evidence="14" id="KW-0968">Cytoplasmic vesicle</keyword>
<reference evidence="21" key="1">
    <citation type="submission" date="2015-10" db="EMBL/GenBank/DDBJ databases">
        <title>FRAMA: From RNA-seq data to annotated mRNA assemblies.</title>
        <authorList>
            <person name="Bens M."/>
            <person name="Sahm A."/>
            <person name="Jahn N."/>
            <person name="Morhart M."/>
            <person name="Holtze S."/>
            <person name="Hildebrandt T.B."/>
            <person name="Platzer M."/>
            <person name="Szafranski K."/>
        </authorList>
    </citation>
    <scope>NUCLEOTIDE SEQUENCE</scope>
    <source>
        <tissue evidence="21">Liver</tissue>
    </source>
</reference>
<keyword evidence="5" id="KW-0813">Transport</keyword>
<dbReference type="InterPro" id="IPR006896">
    <property type="entry name" value="Sec23/24_trunk_dom"/>
</dbReference>
<dbReference type="EMBL" id="GEBF01005991">
    <property type="protein sequence ID" value="JAN97641.1"/>
    <property type="molecule type" value="Transcribed_RNA"/>
</dbReference>
<evidence type="ECO:0000259" key="18">
    <source>
        <dbReference type="Pfam" id="PF04811"/>
    </source>
</evidence>
<keyword evidence="8" id="KW-0479">Metal-binding</keyword>
<sequence length="1032" mass="113288">MSQQGYVATPPYSQSQSGIGLSPLHGHYGDPSHAASPPGMMKPVGNLGATAPVVMMSPSPPPPGPHQLGQNGAQASGHSPQRFPGLLPVNSAAPSYAQYQPSTQPSYPSPVSTSSVTHLGSQLSAMHINSYGSGMAPPSQAPPGPPSVASFQGPPQPPQPSVLQPGSQVLPPPPTTLNGPGVSPLSLPAHRQDGLPGLPPLNTQYQPPPPPGPVLGAGYSPQQQANYGPQMAGAQLSYPGSFPECPAQMAGTPPPPKKLDPDSIPSPIQVIENDRATRGGQVYSTNTRGQVPPLVTTDCVVQDQGNASPRYIRCTTYCFPCTSDMAKQAQIPLAAIIKPFATIPSNETPLYLVNHGENGPVRCNRCKAYMCPFMQFIEGGRRYQCGFCNCVNDVPPFYFQHLDHIGRRLDHYEKPELSLGSYEFVATLDYCRKNKPPNPPAFIFMIDVSYSNIKNGLVKLICEELKTVLEKLPKEEQEETSAIRVGFITYNKVLHFFNVKSNLARPQMMVVTDVGEVFVPLLDGFLVNYQESQSVIHNLLDQIPEIFADSNENETVFAPVIQAGMEALKAAECPGKLYIFHSSLPTAEAPGKLKNRNDKKLLNTDKEKILFQPQTSVYDSLAKDCVAHSCSMTVFLFPSQYVDVASLGLVPQLTGGTLYKYNNFQMHLDSQQFLNDLRNDIEKKIGFDAIMRVRTSTGFRATDFFGGAFMNNTTDVEMAAIDCDKAVTVGFKHDDKLNEDSGALIQCAVLYTTIGGQRRLRIHNLGLNCSSQLADLYNSCETDALINFFAKSAFKAVLHQPLKVIREILVNQTAHMLACYRKNCTNPSAVNQLILPDSMKIFPVYMNCLLKNCVLRSRPEISTDERAYQRQLVMTMGVADSQLFFYPQLLPIHTLDLKSTMLPAAVRCSESRLSEEGIFLLANGLNMFLWLGVSSPPELIQGIFNVPSFAHINTDMTLLPEVGNPHSQQLRMIMNIIQQKKPYSMKLTIVKQREQPEMVFRQFLVEDKGLYGGSSYVDFLCCVHRKISQLLN</sequence>
<dbReference type="FunFam" id="2.60.40.1670:FF:000004">
    <property type="entry name" value="SEC24 homolog D, COPII coat complex component"/>
    <property type="match status" value="1"/>
</dbReference>
<evidence type="ECO:0000256" key="14">
    <source>
        <dbReference type="ARBA" id="ARBA00023329"/>
    </source>
</evidence>
<evidence type="ECO:0000256" key="10">
    <source>
        <dbReference type="ARBA" id="ARBA00022833"/>
    </source>
</evidence>
<dbReference type="PANTHER" id="PTHR13803">
    <property type="entry name" value="SEC24-RELATED PROTEIN"/>
    <property type="match status" value="1"/>
</dbReference>
<evidence type="ECO:0000259" key="19">
    <source>
        <dbReference type="Pfam" id="PF04815"/>
    </source>
</evidence>
<dbReference type="Gene3D" id="3.40.50.410">
    <property type="entry name" value="von Willebrand factor, type A domain"/>
    <property type="match status" value="1"/>
</dbReference>
<evidence type="ECO:0000256" key="11">
    <source>
        <dbReference type="ARBA" id="ARBA00022892"/>
    </source>
</evidence>
<dbReference type="FunFam" id="3.40.50.410:FF:000020">
    <property type="entry name" value="protein transport protein Sec24D isoform X1"/>
    <property type="match status" value="1"/>
</dbReference>
<dbReference type="SUPFAM" id="SSF81995">
    <property type="entry name" value="beta-sandwich domain of Sec23/24"/>
    <property type="match status" value="2"/>
</dbReference>
<dbReference type="GO" id="GO:0005829">
    <property type="term" value="C:cytosol"/>
    <property type="evidence" value="ECO:0007669"/>
    <property type="project" value="UniProtKB-SubCell"/>
</dbReference>
<dbReference type="GO" id="GO:0070971">
    <property type="term" value="C:endoplasmic reticulum exit site"/>
    <property type="evidence" value="ECO:0007669"/>
    <property type="project" value="TreeGrafter"/>
</dbReference>
<dbReference type="Pfam" id="PF04810">
    <property type="entry name" value="zf-Sec23_Sec24"/>
    <property type="match status" value="1"/>
</dbReference>
<dbReference type="InterPro" id="IPR036180">
    <property type="entry name" value="Gelsolin-like_dom_sf"/>
</dbReference>
<dbReference type="FunFam" id="2.30.30.380:FF:000003">
    <property type="entry name" value="SEC24 homolog D, COPII coat complex component"/>
    <property type="match status" value="1"/>
</dbReference>
<evidence type="ECO:0000256" key="13">
    <source>
        <dbReference type="ARBA" id="ARBA00023136"/>
    </source>
</evidence>
<evidence type="ECO:0000256" key="7">
    <source>
        <dbReference type="ARBA" id="ARBA00022553"/>
    </source>
</evidence>
<dbReference type="GO" id="GO:0005789">
    <property type="term" value="C:endoplasmic reticulum membrane"/>
    <property type="evidence" value="ECO:0007669"/>
    <property type="project" value="UniProtKB-SubCell"/>
</dbReference>
<dbReference type="PANTHER" id="PTHR13803:SF6">
    <property type="entry name" value="PROTEIN TRANSPORT PROTEIN SEC24D"/>
    <property type="match status" value="1"/>
</dbReference>
<dbReference type="GO" id="GO:0090110">
    <property type="term" value="P:COPII-coated vesicle cargo loading"/>
    <property type="evidence" value="ECO:0007669"/>
    <property type="project" value="TreeGrafter"/>
</dbReference>
<keyword evidence="11" id="KW-0931">ER-Golgi transport</keyword>
<dbReference type="GO" id="GO:0008270">
    <property type="term" value="F:zinc ion binding"/>
    <property type="evidence" value="ECO:0007669"/>
    <property type="project" value="InterPro"/>
</dbReference>
<evidence type="ECO:0000259" key="16">
    <source>
        <dbReference type="Pfam" id="PF00626"/>
    </source>
</evidence>
<evidence type="ECO:0000256" key="1">
    <source>
        <dbReference type="ARBA" id="ARBA00004299"/>
    </source>
</evidence>
<dbReference type="FunFam" id="3.40.20.10:FF:000023">
    <property type="entry name" value="protein transport protein Sec24C isoform X1"/>
    <property type="match status" value="1"/>
</dbReference>
<dbReference type="InterPro" id="IPR050550">
    <property type="entry name" value="SEC23_SEC24_subfamily"/>
</dbReference>
<feature type="domain" description="Sec23/Sec24 beta-sandwich" evidence="20">
    <location>
        <begin position="686"/>
        <end position="769"/>
    </location>
</feature>
<evidence type="ECO:0000256" key="3">
    <source>
        <dbReference type="ARBA" id="ARBA00004514"/>
    </source>
</evidence>
<evidence type="ECO:0000256" key="12">
    <source>
        <dbReference type="ARBA" id="ARBA00022927"/>
    </source>
</evidence>
<dbReference type="SUPFAM" id="SSF81811">
    <property type="entry name" value="Helical domain of Sec23/24"/>
    <property type="match status" value="1"/>
</dbReference>
<feature type="domain" description="Sec23/Sec24 helical" evidence="19">
    <location>
        <begin position="782"/>
        <end position="881"/>
    </location>
</feature>
<dbReference type="GO" id="GO:0000149">
    <property type="term" value="F:SNARE binding"/>
    <property type="evidence" value="ECO:0007669"/>
    <property type="project" value="TreeGrafter"/>
</dbReference>
<dbReference type="InterPro" id="IPR012990">
    <property type="entry name" value="Beta-sandwich_Sec23_24"/>
</dbReference>
<dbReference type="Pfam" id="PF04815">
    <property type="entry name" value="Sec23_helical"/>
    <property type="match status" value="1"/>
</dbReference>
<dbReference type="InterPro" id="IPR041742">
    <property type="entry name" value="Sec24-like_trunk_dom"/>
</dbReference>
<evidence type="ECO:0000256" key="15">
    <source>
        <dbReference type="SAM" id="MobiDB-lite"/>
    </source>
</evidence>
<feature type="domain" description="Gelsolin-like" evidence="16">
    <location>
        <begin position="900"/>
        <end position="974"/>
    </location>
</feature>
<proteinExistence type="inferred from homology"/>
<dbReference type="Gene3D" id="1.20.120.730">
    <property type="entry name" value="Sec23/Sec24 helical domain"/>
    <property type="match status" value="1"/>
</dbReference>
<keyword evidence="6" id="KW-0963">Cytoplasm</keyword>
<evidence type="ECO:0000256" key="6">
    <source>
        <dbReference type="ARBA" id="ARBA00022490"/>
    </source>
</evidence>
<keyword evidence="7" id="KW-0597">Phosphoprotein</keyword>
<dbReference type="CDD" id="cd01479">
    <property type="entry name" value="Sec24-like"/>
    <property type="match status" value="1"/>
</dbReference>
<evidence type="ECO:0000256" key="8">
    <source>
        <dbReference type="ARBA" id="ARBA00022723"/>
    </source>
</evidence>
<feature type="compositionally biased region" description="Polar residues" evidence="15">
    <location>
        <begin position="1"/>
        <end position="19"/>
    </location>
</feature>
<evidence type="ECO:0000256" key="9">
    <source>
        <dbReference type="ARBA" id="ARBA00022824"/>
    </source>
</evidence>
<dbReference type="Gene3D" id="3.40.20.10">
    <property type="entry name" value="Severin"/>
    <property type="match status" value="1"/>
</dbReference>
<protein>
    <submittedName>
        <fullName evidence="21">Protein transport protein Sec24D</fullName>
    </submittedName>
</protein>
<dbReference type="InterPro" id="IPR007123">
    <property type="entry name" value="Gelsolin-like_dom"/>
</dbReference>
<gene>
    <name evidence="21" type="primary">SEC24D</name>
</gene>
<feature type="compositionally biased region" description="Low complexity" evidence="15">
    <location>
        <begin position="94"/>
        <end position="117"/>
    </location>
</feature>
<dbReference type="InterPro" id="IPR006895">
    <property type="entry name" value="Znf_Sec23_Sec24"/>
</dbReference>
<dbReference type="InterPro" id="IPR036175">
    <property type="entry name" value="Sec23/24_helical_dom_sf"/>
</dbReference>